<dbReference type="Gene3D" id="3.40.190.10">
    <property type="entry name" value="Periplasmic binding protein-like II"/>
    <property type="match status" value="2"/>
</dbReference>
<protein>
    <submittedName>
        <fullName evidence="4">Extracellular solute-binding protein family 3</fullName>
    </submittedName>
</protein>
<evidence type="ECO:0000313" key="5">
    <source>
        <dbReference type="Proteomes" id="UP000187012"/>
    </source>
</evidence>
<reference evidence="4 5" key="1">
    <citation type="submission" date="2016-12" db="EMBL/GenBank/DDBJ databases">
        <authorList>
            <person name="Song W.-J."/>
            <person name="Kurnit D.M."/>
        </authorList>
    </citation>
    <scope>NUCLEOTIDE SEQUENCE [LARGE SCALE GENOMIC DNA]</scope>
    <source>
        <strain evidence="4 5">STM7296</strain>
    </source>
</reference>
<feature type="signal peptide" evidence="2">
    <location>
        <begin position="1"/>
        <end position="43"/>
    </location>
</feature>
<feature type="chain" id="PRO_5012794783" evidence="2">
    <location>
        <begin position="44"/>
        <end position="311"/>
    </location>
</feature>
<dbReference type="PANTHER" id="PTHR35936">
    <property type="entry name" value="MEMBRANE-BOUND LYTIC MUREIN TRANSGLYCOSYLASE F"/>
    <property type="match status" value="1"/>
</dbReference>
<keyword evidence="5" id="KW-1185">Reference proteome</keyword>
<evidence type="ECO:0000256" key="1">
    <source>
        <dbReference type="ARBA" id="ARBA00022729"/>
    </source>
</evidence>
<name>A0A1N7S346_9BURK</name>
<gene>
    <name evidence="4" type="ORF">BN2475_310003</name>
</gene>
<organism evidence="4 5">
    <name type="scientific">Paraburkholderia ribeironis</name>
    <dbReference type="NCBI Taxonomy" id="1247936"/>
    <lineage>
        <taxon>Bacteria</taxon>
        <taxon>Pseudomonadati</taxon>
        <taxon>Pseudomonadota</taxon>
        <taxon>Betaproteobacteria</taxon>
        <taxon>Burkholderiales</taxon>
        <taxon>Burkholderiaceae</taxon>
        <taxon>Paraburkholderia</taxon>
    </lineage>
</organism>
<dbReference type="InterPro" id="IPR001638">
    <property type="entry name" value="Solute-binding_3/MltF_N"/>
</dbReference>
<dbReference type="SMART" id="SM00062">
    <property type="entry name" value="PBPb"/>
    <property type="match status" value="1"/>
</dbReference>
<dbReference type="Pfam" id="PF00497">
    <property type="entry name" value="SBP_bac_3"/>
    <property type="match status" value="1"/>
</dbReference>
<feature type="domain" description="Solute-binding protein family 3/N-terminal" evidence="3">
    <location>
        <begin position="73"/>
        <end position="301"/>
    </location>
</feature>
<dbReference type="AlphaFoldDB" id="A0A1N7S346"/>
<evidence type="ECO:0000313" key="4">
    <source>
        <dbReference type="EMBL" id="SIT41397.1"/>
    </source>
</evidence>
<keyword evidence="1 2" id="KW-0732">Signal</keyword>
<evidence type="ECO:0000256" key="2">
    <source>
        <dbReference type="SAM" id="SignalP"/>
    </source>
</evidence>
<dbReference type="PANTHER" id="PTHR35936:SF17">
    <property type="entry name" value="ARGININE-BINDING EXTRACELLULAR PROTEIN ARTP"/>
    <property type="match status" value="1"/>
</dbReference>
<dbReference type="STRING" id="1247936.BN2475_310003"/>
<dbReference type="EMBL" id="CYGX02000031">
    <property type="protein sequence ID" value="SIT41397.1"/>
    <property type="molecule type" value="Genomic_DNA"/>
</dbReference>
<dbReference type="SUPFAM" id="SSF53850">
    <property type="entry name" value="Periplasmic binding protein-like II"/>
    <property type="match status" value="1"/>
</dbReference>
<sequence length="311" mass="34089">MNWMAPHLLIYLKGKTMNQRLTFASVIASLLLPVALHSGTANAAGDAPFYESKPMFANCGDPSYENARKDGVVLGFSELPPESWLDQKTNQPAGIDWEIQKEALAWMGVKIKRIEWMPWDSTVPSLISKRIDVIASDIHHTPERDKVISFTGPAFWYGPAILVKKGSSVSVKSYADLKGKTVGVTAGEAADSYLKGIGVVTQPFKDDLTKFQSLAQGRLEAAMTDQLLWLKFKTENPNTNLEALNNVVTPRTMIDGGGFGSARYAVRKEDCSLRAAYTQALAEMTANGTTSAILRKFGLTDKNLVAFDLRP</sequence>
<proteinExistence type="predicted"/>
<dbReference type="CDD" id="cd13530">
    <property type="entry name" value="PBP2_peptides_like"/>
    <property type="match status" value="1"/>
</dbReference>
<dbReference type="Proteomes" id="UP000187012">
    <property type="component" value="Unassembled WGS sequence"/>
</dbReference>
<accession>A0A1N7S346</accession>
<evidence type="ECO:0000259" key="3">
    <source>
        <dbReference type="SMART" id="SM00062"/>
    </source>
</evidence>